<evidence type="ECO:0008006" key="4">
    <source>
        <dbReference type="Google" id="ProtNLM"/>
    </source>
</evidence>
<comment type="caution">
    <text evidence="2">The sequence shown here is derived from an EMBL/GenBank/DDBJ whole genome shotgun (WGS) entry which is preliminary data.</text>
</comment>
<keyword evidence="3" id="KW-1185">Reference proteome</keyword>
<gene>
    <name evidence="2" type="ORF">QIS99_31340</name>
</gene>
<protein>
    <recommendedName>
        <fullName evidence="4">ATP/GTP-binding protein</fullName>
    </recommendedName>
</protein>
<organism evidence="2 3">
    <name type="scientific">Streptomyces solicavernae</name>
    <dbReference type="NCBI Taxonomy" id="3043614"/>
    <lineage>
        <taxon>Bacteria</taxon>
        <taxon>Bacillati</taxon>
        <taxon>Actinomycetota</taxon>
        <taxon>Actinomycetes</taxon>
        <taxon>Kitasatosporales</taxon>
        <taxon>Streptomycetaceae</taxon>
        <taxon>Streptomyces</taxon>
    </lineage>
</organism>
<evidence type="ECO:0000313" key="2">
    <source>
        <dbReference type="EMBL" id="MDI3390656.1"/>
    </source>
</evidence>
<name>A0ABT6S460_9ACTN</name>
<evidence type="ECO:0000313" key="3">
    <source>
        <dbReference type="Proteomes" id="UP001224661"/>
    </source>
</evidence>
<dbReference type="RefSeq" id="WP_282517142.1">
    <property type="nucleotide sequence ID" value="NZ_JASCIR010000060.1"/>
</dbReference>
<proteinExistence type="predicted"/>
<reference evidence="2 3" key="1">
    <citation type="submission" date="2023-05" db="EMBL/GenBank/DDBJ databases">
        <title>Draft genome sequence of Streptomyces sp. B-S-A8 isolated from a cave soil in Thailand.</title>
        <authorList>
            <person name="Chamroensaksri N."/>
            <person name="Muangham S."/>
        </authorList>
    </citation>
    <scope>NUCLEOTIDE SEQUENCE [LARGE SCALE GENOMIC DNA]</scope>
    <source>
        <strain evidence="2 3">B-S-A8</strain>
    </source>
</reference>
<evidence type="ECO:0000256" key="1">
    <source>
        <dbReference type="SAM" id="MobiDB-lite"/>
    </source>
</evidence>
<dbReference type="Proteomes" id="UP001224661">
    <property type="component" value="Unassembled WGS sequence"/>
</dbReference>
<dbReference type="EMBL" id="JASCIR010000060">
    <property type="protein sequence ID" value="MDI3390656.1"/>
    <property type="molecule type" value="Genomic_DNA"/>
</dbReference>
<accession>A0ABT6S460</accession>
<sequence length="372" mass="42107">MKAPVRDLQTRPSPPPALSTIAEPTTLLGWRARLRRTPSPPPPLIPLPQADPSMATGDKEEERENHPRIRYHADLGLVETTDIQRGLLLARRILRRNGERRQPGPHIAIDSDCRGTGKRTLLHHIGMGHQGRREKLHGIDDDRIPVVCINAPPTPGTPADWSAALATFLGWDLYRTDTDNRPVQRMKDFTGPAVHLMRTRQVEVCLVDGIDRLRTEDLQPTFDFFDYLADELSLTVFWSGIGSSDILREARTARFPALRRTSAATPLRQRSVPTLWVNRLPPRSREHPDEWPRTLASFDSRLHLCHHRPGTLLEHDETLYTLTDGLMEHLTPLISMTAQIAVLDGTEAITPENLHDTARYLDLPTATDHDKW</sequence>
<feature type="region of interest" description="Disordered" evidence="1">
    <location>
        <begin position="1"/>
        <end position="65"/>
    </location>
</feature>